<name>A0AAV5W0Z4_9BILA</name>
<dbReference type="PANTHER" id="PTHR14614">
    <property type="entry name" value="HEPATOCELLULAR CARCINOMA-ASSOCIATED ANTIGEN"/>
    <property type="match status" value="1"/>
</dbReference>
<dbReference type="AlphaFoldDB" id="A0AAV5W0Z4"/>
<sequence length="200" mass="22211">MSFDRQIDVGNSSVLIKQQLESDVNGVIWDSALVTIHYLSKNAHLVKGKKVLELGSGTGAVSIVCGMMGANAIATDLPARLDLINKNNLLNKDKMAGNVEVEGLDWNDGYRKMDSVDLLIAVDCVYYMESVDPLIKTIKGVKANKTLIAYEKRDIGEPMDAQERFMKQIGDQFILEEVSKDELDEFACDDIHLFFLSHPS</sequence>
<proteinExistence type="predicted"/>
<evidence type="ECO:0000313" key="3">
    <source>
        <dbReference type="Proteomes" id="UP001432322"/>
    </source>
</evidence>
<accession>A0AAV5W0Z4</accession>
<reference evidence="2" key="1">
    <citation type="submission" date="2023-10" db="EMBL/GenBank/DDBJ databases">
        <title>Genome assembly of Pristionchus species.</title>
        <authorList>
            <person name="Yoshida K."/>
            <person name="Sommer R.J."/>
        </authorList>
    </citation>
    <scope>NUCLEOTIDE SEQUENCE</scope>
    <source>
        <strain evidence="2">RS5133</strain>
    </source>
</reference>
<evidence type="ECO:0008006" key="4">
    <source>
        <dbReference type="Google" id="ProtNLM"/>
    </source>
</evidence>
<dbReference type="EMBL" id="BTSY01000004">
    <property type="protein sequence ID" value="GMT24385.1"/>
    <property type="molecule type" value="Genomic_DNA"/>
</dbReference>
<dbReference type="SUPFAM" id="SSF53335">
    <property type="entry name" value="S-adenosyl-L-methionine-dependent methyltransferases"/>
    <property type="match status" value="1"/>
</dbReference>
<dbReference type="EMBL" id="BTSY01000002">
    <property type="protein sequence ID" value="GMT12649.1"/>
    <property type="molecule type" value="Genomic_DNA"/>
</dbReference>
<dbReference type="InterPro" id="IPR019410">
    <property type="entry name" value="Methyltransf_16"/>
</dbReference>
<evidence type="ECO:0000313" key="1">
    <source>
        <dbReference type="EMBL" id="GMT12649.1"/>
    </source>
</evidence>
<comment type="caution">
    <text evidence="2">The sequence shown here is derived from an EMBL/GenBank/DDBJ whole genome shotgun (WGS) entry which is preliminary data.</text>
</comment>
<dbReference type="InterPro" id="IPR029063">
    <property type="entry name" value="SAM-dependent_MTases_sf"/>
</dbReference>
<evidence type="ECO:0000313" key="2">
    <source>
        <dbReference type="EMBL" id="GMT24385.1"/>
    </source>
</evidence>
<dbReference type="CDD" id="cd02440">
    <property type="entry name" value="AdoMet_MTases"/>
    <property type="match status" value="1"/>
</dbReference>
<dbReference type="Pfam" id="PF10294">
    <property type="entry name" value="Methyltransf_16"/>
    <property type="match status" value="1"/>
</dbReference>
<protein>
    <recommendedName>
        <fullName evidence="4">Methyltransferase</fullName>
    </recommendedName>
</protein>
<keyword evidence="3" id="KW-1185">Reference proteome</keyword>
<organism evidence="2 3">
    <name type="scientific">Pristionchus fissidentatus</name>
    <dbReference type="NCBI Taxonomy" id="1538716"/>
    <lineage>
        <taxon>Eukaryota</taxon>
        <taxon>Metazoa</taxon>
        <taxon>Ecdysozoa</taxon>
        <taxon>Nematoda</taxon>
        <taxon>Chromadorea</taxon>
        <taxon>Rhabditida</taxon>
        <taxon>Rhabditina</taxon>
        <taxon>Diplogasteromorpha</taxon>
        <taxon>Diplogasteroidea</taxon>
        <taxon>Neodiplogasteridae</taxon>
        <taxon>Pristionchus</taxon>
    </lineage>
</organism>
<dbReference type="PANTHER" id="PTHR14614:SF132">
    <property type="entry name" value="PROTEIN-LYSINE METHYLTRANSFERASE C42C1.13"/>
    <property type="match status" value="1"/>
</dbReference>
<dbReference type="Gene3D" id="3.40.50.150">
    <property type="entry name" value="Vaccinia Virus protein VP39"/>
    <property type="match status" value="1"/>
</dbReference>
<dbReference type="Proteomes" id="UP001432322">
    <property type="component" value="Unassembled WGS sequence"/>
</dbReference>
<gene>
    <name evidence="2" type="ORF">PFISCL1PPCAC_15682</name>
    <name evidence="1" type="ORF">PFISCL1PPCAC_3946</name>
</gene>